<keyword evidence="8" id="KW-0012">Acyltransferase</keyword>
<evidence type="ECO:0000256" key="6">
    <source>
        <dbReference type="ARBA" id="ARBA00022989"/>
    </source>
</evidence>
<dbReference type="InterPro" id="IPR024194">
    <property type="entry name" value="Ac/AlaTfrase_AlgI/DltB"/>
</dbReference>
<dbReference type="PANTHER" id="PTHR13285:SF23">
    <property type="entry name" value="TEICHOIC ACID D-ALANYLTRANSFERASE"/>
    <property type="match status" value="1"/>
</dbReference>
<accession>A0A9D1JZE3</accession>
<organism evidence="10 11">
    <name type="scientific">Candidatus Galligastranaerophilus intestinavium</name>
    <dbReference type="NCBI Taxonomy" id="2840836"/>
    <lineage>
        <taxon>Bacteria</taxon>
        <taxon>Candidatus Galligastranaerophilus</taxon>
    </lineage>
</organism>
<evidence type="ECO:0000256" key="8">
    <source>
        <dbReference type="ARBA" id="ARBA00023315"/>
    </source>
</evidence>
<feature type="transmembrane region" description="Helical" evidence="9">
    <location>
        <begin position="225"/>
        <end position="243"/>
    </location>
</feature>
<protein>
    <submittedName>
        <fullName evidence="10">MBOAT family protein</fullName>
    </submittedName>
</protein>
<dbReference type="PIRSF" id="PIRSF500217">
    <property type="entry name" value="AlgI"/>
    <property type="match status" value="1"/>
</dbReference>
<feature type="transmembrane region" description="Helical" evidence="9">
    <location>
        <begin position="162"/>
        <end position="182"/>
    </location>
</feature>
<feature type="non-terminal residue" evidence="10">
    <location>
        <position position="1"/>
    </location>
</feature>
<dbReference type="AlphaFoldDB" id="A0A9D1JZE3"/>
<dbReference type="GO" id="GO:0042121">
    <property type="term" value="P:alginic acid biosynthetic process"/>
    <property type="evidence" value="ECO:0007669"/>
    <property type="project" value="InterPro"/>
</dbReference>
<comment type="subcellular location">
    <subcellularLocation>
        <location evidence="1">Cell membrane</location>
        <topology evidence="1">Multi-pass membrane protein</topology>
    </subcellularLocation>
</comment>
<gene>
    <name evidence="10" type="ORF">IAA86_07700</name>
</gene>
<dbReference type="PIRSF" id="PIRSF016636">
    <property type="entry name" value="AlgI_DltB"/>
    <property type="match status" value="1"/>
</dbReference>
<keyword evidence="7 9" id="KW-0472">Membrane</keyword>
<dbReference type="Proteomes" id="UP000886865">
    <property type="component" value="Unassembled WGS sequence"/>
</dbReference>
<dbReference type="InterPro" id="IPR028362">
    <property type="entry name" value="AlgI"/>
</dbReference>
<evidence type="ECO:0000313" key="10">
    <source>
        <dbReference type="EMBL" id="HIS74888.1"/>
    </source>
</evidence>
<evidence type="ECO:0000313" key="11">
    <source>
        <dbReference type="Proteomes" id="UP000886865"/>
    </source>
</evidence>
<proteinExistence type="inferred from homology"/>
<evidence type="ECO:0000256" key="4">
    <source>
        <dbReference type="ARBA" id="ARBA00022679"/>
    </source>
</evidence>
<reference evidence="10" key="1">
    <citation type="submission" date="2020-10" db="EMBL/GenBank/DDBJ databases">
        <authorList>
            <person name="Gilroy R."/>
        </authorList>
    </citation>
    <scope>NUCLEOTIDE SEQUENCE</scope>
    <source>
        <strain evidence="10">CHK152-2871</strain>
    </source>
</reference>
<dbReference type="GO" id="GO:0016746">
    <property type="term" value="F:acyltransferase activity"/>
    <property type="evidence" value="ECO:0007669"/>
    <property type="project" value="UniProtKB-KW"/>
</dbReference>
<feature type="transmembrane region" description="Helical" evidence="9">
    <location>
        <begin position="255"/>
        <end position="278"/>
    </location>
</feature>
<evidence type="ECO:0000256" key="1">
    <source>
        <dbReference type="ARBA" id="ARBA00004651"/>
    </source>
</evidence>
<name>A0A9D1JZE3_9BACT</name>
<evidence type="ECO:0000256" key="3">
    <source>
        <dbReference type="ARBA" id="ARBA00022475"/>
    </source>
</evidence>
<sequence length="287" mass="33157">LYLFCVGLFKKIVIADSLSKLVNAGYSNPQILTCVEGWLVALSYTFQIYYDFSGYSDMAVGLGKMFNIKLPDNFNNPYSSTSIQEFWRKWHITLSCFLRDYLYFPLGGSRNKTQWRTYLNIMIVFSICGLWHGASWMFIIWGIIHGLALCINRLWKNTKIILPNFLSWIITFGFINIAWVFFRAPNMSSATDILKAMFGLNGFYIPKINKFLIYFDVNDGFFHDWSLLSAILLIILTFIIFIGKIRPDAKTLKPNILYVLSCAVILSVTLVILCDSSYTSPFLYFNF</sequence>
<dbReference type="Pfam" id="PF03062">
    <property type="entry name" value="MBOAT"/>
    <property type="match status" value="1"/>
</dbReference>
<feature type="transmembrane region" description="Helical" evidence="9">
    <location>
        <begin position="138"/>
        <end position="155"/>
    </location>
</feature>
<keyword evidence="6 9" id="KW-1133">Transmembrane helix</keyword>
<evidence type="ECO:0000256" key="9">
    <source>
        <dbReference type="SAM" id="Phobius"/>
    </source>
</evidence>
<evidence type="ECO:0000256" key="2">
    <source>
        <dbReference type="ARBA" id="ARBA00010323"/>
    </source>
</evidence>
<evidence type="ECO:0000256" key="5">
    <source>
        <dbReference type="ARBA" id="ARBA00022692"/>
    </source>
</evidence>
<dbReference type="InterPro" id="IPR004299">
    <property type="entry name" value="MBOAT_fam"/>
</dbReference>
<dbReference type="PANTHER" id="PTHR13285">
    <property type="entry name" value="ACYLTRANSFERASE"/>
    <property type="match status" value="1"/>
</dbReference>
<comment type="caution">
    <text evidence="10">The sequence shown here is derived from an EMBL/GenBank/DDBJ whole genome shotgun (WGS) entry which is preliminary data.</text>
</comment>
<comment type="similarity">
    <text evidence="2">Belongs to the membrane-bound acyltransferase family.</text>
</comment>
<dbReference type="GO" id="GO:0005886">
    <property type="term" value="C:plasma membrane"/>
    <property type="evidence" value="ECO:0007669"/>
    <property type="project" value="UniProtKB-SubCell"/>
</dbReference>
<keyword evidence="3" id="KW-1003">Cell membrane</keyword>
<keyword evidence="5 9" id="KW-0812">Transmembrane</keyword>
<keyword evidence="4" id="KW-0808">Transferase</keyword>
<reference evidence="10" key="2">
    <citation type="journal article" date="2021" name="PeerJ">
        <title>Extensive microbial diversity within the chicken gut microbiome revealed by metagenomics and culture.</title>
        <authorList>
            <person name="Gilroy R."/>
            <person name="Ravi A."/>
            <person name="Getino M."/>
            <person name="Pursley I."/>
            <person name="Horton D.L."/>
            <person name="Alikhan N.F."/>
            <person name="Baker D."/>
            <person name="Gharbi K."/>
            <person name="Hall N."/>
            <person name="Watson M."/>
            <person name="Adriaenssens E.M."/>
            <person name="Foster-Nyarko E."/>
            <person name="Jarju S."/>
            <person name="Secka A."/>
            <person name="Antonio M."/>
            <person name="Oren A."/>
            <person name="Chaudhuri R.R."/>
            <person name="La Ragione R."/>
            <person name="Hildebrand F."/>
            <person name="Pallen M.J."/>
        </authorList>
    </citation>
    <scope>NUCLEOTIDE SEQUENCE</scope>
    <source>
        <strain evidence="10">CHK152-2871</strain>
    </source>
</reference>
<dbReference type="InterPro" id="IPR051085">
    <property type="entry name" value="MB_O-acyltransferase"/>
</dbReference>
<evidence type="ECO:0000256" key="7">
    <source>
        <dbReference type="ARBA" id="ARBA00023136"/>
    </source>
</evidence>
<dbReference type="EMBL" id="DVJQ01000065">
    <property type="protein sequence ID" value="HIS74888.1"/>
    <property type="molecule type" value="Genomic_DNA"/>
</dbReference>